<dbReference type="InterPro" id="IPR016195">
    <property type="entry name" value="Pol/histidinol_Pase-like"/>
</dbReference>
<dbReference type="EMBL" id="JBAMMX010000002">
    <property type="protein sequence ID" value="KAK6945692.1"/>
    <property type="molecule type" value="Genomic_DNA"/>
</dbReference>
<dbReference type="PANTHER" id="PTHR42924:SF3">
    <property type="entry name" value="POLYMERASE_HISTIDINOL PHOSPHATASE N-TERMINAL DOMAIN-CONTAINING PROTEIN"/>
    <property type="match status" value="1"/>
</dbReference>
<dbReference type="SUPFAM" id="SSF89550">
    <property type="entry name" value="PHP domain-like"/>
    <property type="match status" value="1"/>
</dbReference>
<keyword evidence="3" id="KW-1185">Reference proteome</keyword>
<dbReference type="FunFam" id="1.10.150.650:FF:000002">
    <property type="entry name" value="PHP domain-containing protein"/>
    <property type="match status" value="1"/>
</dbReference>
<evidence type="ECO:0000313" key="2">
    <source>
        <dbReference type="EMBL" id="KAK6945692.1"/>
    </source>
</evidence>
<accession>A0AAN8ZQA4</accession>
<dbReference type="AlphaFoldDB" id="A0AAN8ZQA4"/>
<evidence type="ECO:0008006" key="4">
    <source>
        <dbReference type="Google" id="ProtNLM"/>
    </source>
</evidence>
<dbReference type="Gene3D" id="3.20.20.140">
    <property type="entry name" value="Metal-dependent hydrolases"/>
    <property type="match status" value="1"/>
</dbReference>
<dbReference type="Proteomes" id="UP001370490">
    <property type="component" value="Unassembled WGS sequence"/>
</dbReference>
<evidence type="ECO:0000256" key="1">
    <source>
        <dbReference type="SAM" id="MobiDB-lite"/>
    </source>
</evidence>
<sequence>MNDGLFHSGKNKGAQNKKKKNKKKKGGGSKKKLSGEQLMALKSIKEWVFLEHHSSSSSSSSNIDDFGSPFINHSPKSADKILFELHSHSKCSDGLLSPSALVEVAHQKGESELAEPVHILAYYSSCGPTRSEELDKLLAKIRDGRYLRAKNMVSKLNSLKLPLKLEHVAKIAGKGVAPGRNHVARAMVEAGYVENMKQAFSRYLYDNGPAYAMGSEPLAEEAVKLVRDTGGFAVLAHPWALKNPVPIIRKLKEAGLHGMEVYRSNGIQEVYGRLADAYDLVKLGGSDYHGITGKGESDLASVNLPVLAIQNFLKVARPIWCSAISDILKSYTDEPSDSNLEKIKRFAMFQVLKGDSSFCSKDLVNLCMSSWLTIEERQKVEFEALK</sequence>
<organism evidence="2 3">
    <name type="scientific">Dillenia turbinata</name>
    <dbReference type="NCBI Taxonomy" id="194707"/>
    <lineage>
        <taxon>Eukaryota</taxon>
        <taxon>Viridiplantae</taxon>
        <taxon>Streptophyta</taxon>
        <taxon>Embryophyta</taxon>
        <taxon>Tracheophyta</taxon>
        <taxon>Spermatophyta</taxon>
        <taxon>Magnoliopsida</taxon>
        <taxon>eudicotyledons</taxon>
        <taxon>Gunneridae</taxon>
        <taxon>Pentapetalae</taxon>
        <taxon>Dilleniales</taxon>
        <taxon>Dilleniaceae</taxon>
        <taxon>Dillenia</taxon>
    </lineage>
</organism>
<feature type="region of interest" description="Disordered" evidence="1">
    <location>
        <begin position="1"/>
        <end position="36"/>
    </location>
</feature>
<name>A0AAN8ZQA4_9MAGN</name>
<comment type="caution">
    <text evidence="2">The sequence shown here is derived from an EMBL/GenBank/DDBJ whole genome shotgun (WGS) entry which is preliminary data.</text>
</comment>
<dbReference type="GO" id="GO:0004534">
    <property type="term" value="F:5'-3' RNA exonuclease activity"/>
    <property type="evidence" value="ECO:0007669"/>
    <property type="project" value="TreeGrafter"/>
</dbReference>
<proteinExistence type="predicted"/>
<evidence type="ECO:0000313" key="3">
    <source>
        <dbReference type="Proteomes" id="UP001370490"/>
    </source>
</evidence>
<dbReference type="GO" id="GO:0035312">
    <property type="term" value="F:5'-3' DNA exonuclease activity"/>
    <property type="evidence" value="ECO:0007669"/>
    <property type="project" value="TreeGrafter"/>
</dbReference>
<feature type="compositionally biased region" description="Basic residues" evidence="1">
    <location>
        <begin position="15"/>
        <end position="32"/>
    </location>
</feature>
<dbReference type="PANTHER" id="PTHR42924">
    <property type="entry name" value="EXONUCLEASE"/>
    <property type="match status" value="1"/>
</dbReference>
<dbReference type="InterPro" id="IPR052018">
    <property type="entry name" value="PHP_domain"/>
</dbReference>
<gene>
    <name evidence="2" type="ORF">RJ641_013236</name>
</gene>
<reference evidence="2 3" key="1">
    <citation type="submission" date="2023-12" db="EMBL/GenBank/DDBJ databases">
        <title>A high-quality genome assembly for Dillenia turbinata (Dilleniales).</title>
        <authorList>
            <person name="Chanderbali A."/>
        </authorList>
    </citation>
    <scope>NUCLEOTIDE SEQUENCE [LARGE SCALE GENOMIC DNA]</scope>
    <source>
        <strain evidence="2">LSX21</strain>
        <tissue evidence="2">Leaf</tissue>
    </source>
</reference>
<protein>
    <recommendedName>
        <fullName evidence="4">Polymerase/histidinol phosphatase N-terminal domain-containing protein</fullName>
    </recommendedName>
</protein>
<dbReference type="Gene3D" id="1.10.150.650">
    <property type="match status" value="1"/>
</dbReference>